<reference evidence="3" key="1">
    <citation type="submission" date="2018-05" db="EMBL/GenBank/DDBJ databases">
        <authorList>
            <person name="Li Y."/>
        </authorList>
    </citation>
    <scope>NUCLEOTIDE SEQUENCE [LARGE SCALE GENOMIC DNA]</scope>
    <source>
        <strain evidence="3">3d-2-2</strain>
    </source>
</reference>
<dbReference type="InterPro" id="IPR007076">
    <property type="entry name" value="TfoX_N"/>
</dbReference>
<sequence>MATSRSTIDFLLDQLGSLEDLSSRRMFGEYCIYLSGKPIGFVCNDEFYLKITAAGRQLAPDAAEGFPYPGARPHLLIPADNWEDRHWLIPLLEATERALPPPKPRKKDHFKQ</sequence>
<dbReference type="SUPFAM" id="SSF159894">
    <property type="entry name" value="YgaC/TfoX-N like"/>
    <property type="match status" value="1"/>
</dbReference>
<dbReference type="EMBL" id="QETA01000001">
    <property type="protein sequence ID" value="PWF25139.1"/>
    <property type="molecule type" value="Genomic_DNA"/>
</dbReference>
<evidence type="ECO:0000313" key="2">
    <source>
        <dbReference type="EMBL" id="PWF25139.1"/>
    </source>
</evidence>
<dbReference type="Proteomes" id="UP000245212">
    <property type="component" value="Unassembled WGS sequence"/>
</dbReference>
<dbReference type="RefSeq" id="WP_109060541.1">
    <property type="nucleotide sequence ID" value="NZ_QETA01000001.1"/>
</dbReference>
<dbReference type="AlphaFoldDB" id="A0A2V1K641"/>
<evidence type="ECO:0000259" key="1">
    <source>
        <dbReference type="Pfam" id="PF04993"/>
    </source>
</evidence>
<evidence type="ECO:0000313" key="3">
    <source>
        <dbReference type="Proteomes" id="UP000245212"/>
    </source>
</evidence>
<proteinExistence type="predicted"/>
<feature type="domain" description="TfoX N-terminal" evidence="1">
    <location>
        <begin position="13"/>
        <end position="96"/>
    </location>
</feature>
<name>A0A2V1K641_9BURK</name>
<comment type="caution">
    <text evidence="2">The sequence shown here is derived from an EMBL/GenBank/DDBJ whole genome shotgun (WGS) entry which is preliminary data.</text>
</comment>
<organism evidence="2 3">
    <name type="scientific">Corticimicrobacter populi</name>
    <dbReference type="NCBI Taxonomy" id="2175229"/>
    <lineage>
        <taxon>Bacteria</taxon>
        <taxon>Pseudomonadati</taxon>
        <taxon>Pseudomonadota</taxon>
        <taxon>Betaproteobacteria</taxon>
        <taxon>Burkholderiales</taxon>
        <taxon>Alcaligenaceae</taxon>
        <taxon>Corticimicrobacter</taxon>
    </lineage>
</organism>
<dbReference type="Pfam" id="PF04993">
    <property type="entry name" value="TfoX_N"/>
    <property type="match status" value="1"/>
</dbReference>
<gene>
    <name evidence="2" type="ORF">DD235_02980</name>
</gene>
<dbReference type="Gene3D" id="3.30.1460.30">
    <property type="entry name" value="YgaC/TfoX-N like chaperone"/>
    <property type="match status" value="1"/>
</dbReference>
<protein>
    <submittedName>
        <fullName evidence="2">Competence protein TfoX</fullName>
    </submittedName>
</protein>
<accession>A0A2V1K641</accession>
<keyword evidence="3" id="KW-1185">Reference proteome</keyword>